<accession>A0A0A0LPR8</accession>
<dbReference type="EMBL" id="CM002923">
    <property type="protein sequence ID" value="KGN62807.1"/>
    <property type="molecule type" value="Genomic_DNA"/>
</dbReference>
<gene>
    <name evidence="1" type="ORF">Csa_2G373500</name>
</gene>
<evidence type="ECO:0008006" key="3">
    <source>
        <dbReference type="Google" id="ProtNLM"/>
    </source>
</evidence>
<reference evidence="1 2" key="3">
    <citation type="journal article" date="2010" name="BMC Genomics">
        <title>Transcriptome sequencing and comparative analysis of cucumber flowers with different sex types.</title>
        <authorList>
            <person name="Guo S."/>
            <person name="Zheng Y."/>
            <person name="Joung J.G."/>
            <person name="Liu S."/>
            <person name="Zhang Z."/>
            <person name="Crasta O.R."/>
            <person name="Sobral B.W."/>
            <person name="Xu Y."/>
            <person name="Huang S."/>
            <person name="Fei Z."/>
        </authorList>
    </citation>
    <scope>NUCLEOTIDE SEQUENCE [LARGE SCALE GENOMIC DNA]</scope>
    <source>
        <strain evidence="2">cv. 9930</strain>
    </source>
</reference>
<dbReference type="PANTHER" id="PTHR33789:SF15">
    <property type="entry name" value="LACHRYMATORY-FACTOR SYNTHASE"/>
    <property type="match status" value="1"/>
</dbReference>
<dbReference type="InterPro" id="IPR053249">
    <property type="entry name" value="LFS"/>
</dbReference>
<dbReference type="FunFam" id="3.30.530.20:FF:000064">
    <property type="entry name" value="Lachrymatory-factor synthase"/>
    <property type="match status" value="1"/>
</dbReference>
<reference evidence="1 2" key="1">
    <citation type="journal article" date="2009" name="Nat. Genet.">
        <title>The genome of the cucumber, Cucumis sativus L.</title>
        <authorList>
            <person name="Huang S."/>
            <person name="Li R."/>
            <person name="Zhang Z."/>
            <person name="Li L."/>
            <person name="Gu X."/>
            <person name="Fan W."/>
            <person name="Lucas W.J."/>
            <person name="Wang X."/>
            <person name="Xie B."/>
            <person name="Ni P."/>
            <person name="Ren Y."/>
            <person name="Zhu H."/>
            <person name="Li J."/>
            <person name="Lin K."/>
            <person name="Jin W."/>
            <person name="Fei Z."/>
            <person name="Li G."/>
            <person name="Staub J."/>
            <person name="Kilian A."/>
            <person name="van der Vossen E.A."/>
            <person name="Wu Y."/>
            <person name="Guo J."/>
            <person name="He J."/>
            <person name="Jia Z."/>
            <person name="Ren Y."/>
            <person name="Tian G."/>
            <person name="Lu Y."/>
            <person name="Ruan J."/>
            <person name="Qian W."/>
            <person name="Wang M."/>
            <person name="Huang Q."/>
            <person name="Li B."/>
            <person name="Xuan Z."/>
            <person name="Cao J."/>
            <person name="Asan"/>
            <person name="Wu Z."/>
            <person name="Zhang J."/>
            <person name="Cai Q."/>
            <person name="Bai Y."/>
            <person name="Zhao B."/>
            <person name="Han Y."/>
            <person name="Li Y."/>
            <person name="Li X."/>
            <person name="Wang S."/>
            <person name="Shi Q."/>
            <person name="Liu S."/>
            <person name="Cho W.K."/>
            <person name="Kim J.Y."/>
            <person name="Xu Y."/>
            <person name="Heller-Uszynska K."/>
            <person name="Miao H."/>
            <person name="Cheng Z."/>
            <person name="Zhang S."/>
            <person name="Wu J."/>
            <person name="Yang Y."/>
            <person name="Kang H."/>
            <person name="Li M."/>
            <person name="Liang H."/>
            <person name="Ren X."/>
            <person name="Shi Z."/>
            <person name="Wen M."/>
            <person name="Jian M."/>
            <person name="Yang H."/>
            <person name="Zhang G."/>
            <person name="Yang Z."/>
            <person name="Chen R."/>
            <person name="Liu S."/>
            <person name="Li J."/>
            <person name="Ma L."/>
            <person name="Liu H."/>
            <person name="Zhou Y."/>
            <person name="Zhao J."/>
            <person name="Fang X."/>
            <person name="Li G."/>
            <person name="Fang L."/>
            <person name="Li Y."/>
            <person name="Liu D."/>
            <person name="Zheng H."/>
            <person name="Zhang Y."/>
            <person name="Qin N."/>
            <person name="Li Z."/>
            <person name="Yang G."/>
            <person name="Yang S."/>
            <person name="Bolund L."/>
            <person name="Kristiansen K."/>
            <person name="Zheng H."/>
            <person name="Li S."/>
            <person name="Zhang X."/>
            <person name="Yang H."/>
            <person name="Wang J."/>
            <person name="Sun R."/>
            <person name="Zhang B."/>
            <person name="Jiang S."/>
            <person name="Wang J."/>
            <person name="Du Y."/>
            <person name="Li S."/>
        </authorList>
    </citation>
    <scope>NUCLEOTIDE SEQUENCE [LARGE SCALE GENOMIC DNA]</scope>
    <source>
        <strain evidence="2">cv. 9930</strain>
    </source>
</reference>
<keyword evidence="2" id="KW-1185">Reference proteome</keyword>
<dbReference type="GO" id="GO:0004864">
    <property type="term" value="F:protein phosphatase inhibitor activity"/>
    <property type="evidence" value="ECO:0007669"/>
    <property type="project" value="UniProtKB-ARBA"/>
</dbReference>
<dbReference type="Gramene" id="KGN62807">
    <property type="protein sequence ID" value="KGN62807"/>
    <property type="gene ID" value="Csa_2G373500"/>
</dbReference>
<dbReference type="KEGG" id="csv:101204487"/>
<dbReference type="InterPro" id="IPR019587">
    <property type="entry name" value="Polyketide_cyclase/dehydratase"/>
</dbReference>
<protein>
    <recommendedName>
        <fullName evidence="3">Bet v I/Major latex protein domain-containing protein</fullName>
    </recommendedName>
</protein>
<sequence length="178" mass="19780">MGGRIYLHTGLHDPSPMAAKWEGRVTETLTVATPDQIWPMIKDFFNFHKWFPTLANCYGLSGTNAEVGSVRFCSGFSIPSSDGSDGVVSWSKERLVGVDEEHRRICYEIVDSNIGFKSYVATMEVGSVSGGGCMIEWRFEVEAVEGLKLEDLVKKYEVGLRSMANRMEAAVVENEITK</sequence>
<dbReference type="CDD" id="cd07821">
    <property type="entry name" value="PYR_PYL_RCAR_like"/>
    <property type="match status" value="1"/>
</dbReference>
<dbReference type="Gene3D" id="3.30.530.20">
    <property type="match status" value="1"/>
</dbReference>
<dbReference type="Proteomes" id="UP000029981">
    <property type="component" value="Chromosome 2"/>
</dbReference>
<dbReference type="OrthoDB" id="1928994at2759"/>
<organism evidence="1 2">
    <name type="scientific">Cucumis sativus</name>
    <name type="common">Cucumber</name>
    <dbReference type="NCBI Taxonomy" id="3659"/>
    <lineage>
        <taxon>Eukaryota</taxon>
        <taxon>Viridiplantae</taxon>
        <taxon>Streptophyta</taxon>
        <taxon>Embryophyta</taxon>
        <taxon>Tracheophyta</taxon>
        <taxon>Spermatophyta</taxon>
        <taxon>Magnoliopsida</taxon>
        <taxon>eudicotyledons</taxon>
        <taxon>Gunneridae</taxon>
        <taxon>Pentapetalae</taxon>
        <taxon>rosids</taxon>
        <taxon>fabids</taxon>
        <taxon>Cucurbitales</taxon>
        <taxon>Cucurbitaceae</taxon>
        <taxon>Benincaseae</taxon>
        <taxon>Cucumis</taxon>
    </lineage>
</organism>
<reference evidence="1 2" key="2">
    <citation type="journal article" date="2009" name="PLoS ONE">
        <title>An integrated genetic and cytogenetic map of the cucumber genome.</title>
        <authorList>
            <person name="Ren Y."/>
            <person name="Zhang Z."/>
            <person name="Liu J."/>
            <person name="Staub J.E."/>
            <person name="Han Y."/>
            <person name="Cheng Z."/>
            <person name="Li X."/>
            <person name="Lu J."/>
            <person name="Miao H."/>
            <person name="Kang H."/>
            <person name="Xie B."/>
            <person name="Gu X."/>
            <person name="Wang X."/>
            <person name="Du Y."/>
            <person name="Jin W."/>
            <person name="Huang S."/>
        </authorList>
    </citation>
    <scope>NUCLEOTIDE SEQUENCE [LARGE SCALE GENOMIC DNA]</scope>
    <source>
        <strain evidence="2">cv. 9930</strain>
    </source>
</reference>
<dbReference type="AlphaFoldDB" id="A0A0A0LPR8"/>
<evidence type="ECO:0000313" key="1">
    <source>
        <dbReference type="EMBL" id="KGN62807.1"/>
    </source>
</evidence>
<dbReference type="SUPFAM" id="SSF55961">
    <property type="entry name" value="Bet v1-like"/>
    <property type="match status" value="1"/>
</dbReference>
<proteinExistence type="predicted"/>
<dbReference type="eggNOG" id="ENOG502S1EM">
    <property type="taxonomic scope" value="Eukaryota"/>
</dbReference>
<name>A0A0A0LPR8_CUCSA</name>
<dbReference type="OMA" id="QRRAWEW"/>
<dbReference type="Pfam" id="PF10604">
    <property type="entry name" value="Polyketide_cyc2"/>
    <property type="match status" value="1"/>
</dbReference>
<evidence type="ECO:0000313" key="2">
    <source>
        <dbReference type="Proteomes" id="UP000029981"/>
    </source>
</evidence>
<dbReference type="InterPro" id="IPR023393">
    <property type="entry name" value="START-like_dom_sf"/>
</dbReference>
<dbReference type="PANTHER" id="PTHR33789">
    <property type="entry name" value="LACHRYMATORY-FACTOR SYNTHASE"/>
    <property type="match status" value="1"/>
</dbReference>
<reference evidence="1 2" key="4">
    <citation type="journal article" date="2011" name="BMC Genomics">
        <title>RNA-Seq improves annotation of protein-coding genes in the cucumber genome.</title>
        <authorList>
            <person name="Li Z."/>
            <person name="Zhang Z."/>
            <person name="Yan P."/>
            <person name="Huang S."/>
            <person name="Fei Z."/>
            <person name="Lin K."/>
        </authorList>
    </citation>
    <scope>NUCLEOTIDE SEQUENCE [LARGE SCALE GENOMIC DNA]</scope>
    <source>
        <strain evidence="2">cv. 9930</strain>
    </source>
</reference>